<dbReference type="EC" id="3.-.-.-" evidence="2"/>
<proteinExistence type="predicted"/>
<name>A0ABU5VVV6_9BACT</name>
<dbReference type="PANTHER" id="PTHR10587">
    <property type="entry name" value="GLYCOSYL TRANSFERASE-RELATED"/>
    <property type="match status" value="1"/>
</dbReference>
<dbReference type="InterPro" id="IPR011330">
    <property type="entry name" value="Glyco_hydro/deAcase_b/a-brl"/>
</dbReference>
<evidence type="ECO:0000313" key="2">
    <source>
        <dbReference type="EMBL" id="MEA9357171.1"/>
    </source>
</evidence>
<dbReference type="CDD" id="cd10917">
    <property type="entry name" value="CE4_NodB_like_6s_7s"/>
    <property type="match status" value="1"/>
</dbReference>
<accession>A0ABU5VVV6</accession>
<dbReference type="InterPro" id="IPR002509">
    <property type="entry name" value="NODB_dom"/>
</dbReference>
<dbReference type="GO" id="GO:0016787">
    <property type="term" value="F:hydrolase activity"/>
    <property type="evidence" value="ECO:0007669"/>
    <property type="project" value="UniProtKB-KW"/>
</dbReference>
<dbReference type="SUPFAM" id="SSF88713">
    <property type="entry name" value="Glycoside hydrolase/deacetylase"/>
    <property type="match status" value="1"/>
</dbReference>
<keyword evidence="3" id="KW-1185">Reference proteome</keyword>
<feature type="domain" description="NodB homology" evidence="1">
    <location>
        <begin position="26"/>
        <end position="208"/>
    </location>
</feature>
<protein>
    <submittedName>
        <fullName evidence="2">Polysaccharide deacetylase family protein</fullName>
        <ecNumber evidence="2">3.-.-.-</ecNumber>
    </submittedName>
</protein>
<sequence length="227" mass="25812">MLNNSLYDYFTGKCIRRIAYKDSPKNAVYLTFDDGPNPLCTPQVLDLLKKHQVRATFFLIGNKAKAELELTKRIQQEGHHIGNHSIDHNTKRYFSGAAGMTDWLKESQEIFEKLQIKTIGFRSPVGIKTPPLNKILSEKNIPLILWDVRFYDTKYGLSVKAVNKKLPSISSGSIVLLHDSHQASKQNEFLLALEHLIIECKKKGLSFLPLEESMITSSFAEKYSQLS</sequence>
<dbReference type="Pfam" id="PF01522">
    <property type="entry name" value="Polysacc_deac_1"/>
    <property type="match status" value="1"/>
</dbReference>
<keyword evidence="2" id="KW-0378">Hydrolase</keyword>
<dbReference type="RefSeq" id="WP_323577065.1">
    <property type="nucleotide sequence ID" value="NZ_JAYGJQ010000002.1"/>
</dbReference>
<reference evidence="2 3" key="1">
    <citation type="submission" date="2023-11" db="EMBL/GenBank/DDBJ databases">
        <title>A Novel Polar Bacteriovorax (B. antarcticus) Isolated from the Biocrust in Antarctica.</title>
        <authorList>
            <person name="Mun W."/>
            <person name="Choi S.Y."/>
            <person name="Mitchell R.J."/>
        </authorList>
    </citation>
    <scope>NUCLEOTIDE SEQUENCE [LARGE SCALE GENOMIC DNA]</scope>
    <source>
        <strain evidence="2 3">PP10</strain>
    </source>
</reference>
<gene>
    <name evidence="2" type="ORF">SHI21_13180</name>
</gene>
<organism evidence="2 3">
    <name type="scientific">Bacteriovorax antarcticus</name>
    <dbReference type="NCBI Taxonomy" id="3088717"/>
    <lineage>
        <taxon>Bacteria</taxon>
        <taxon>Pseudomonadati</taxon>
        <taxon>Bdellovibrionota</taxon>
        <taxon>Bacteriovoracia</taxon>
        <taxon>Bacteriovoracales</taxon>
        <taxon>Bacteriovoracaceae</taxon>
        <taxon>Bacteriovorax</taxon>
    </lineage>
</organism>
<evidence type="ECO:0000259" key="1">
    <source>
        <dbReference type="PROSITE" id="PS51677"/>
    </source>
</evidence>
<dbReference type="Proteomes" id="UP001302274">
    <property type="component" value="Unassembled WGS sequence"/>
</dbReference>
<dbReference type="InterPro" id="IPR050248">
    <property type="entry name" value="Polysacc_deacetylase_ArnD"/>
</dbReference>
<dbReference type="EMBL" id="JAYGJQ010000002">
    <property type="protein sequence ID" value="MEA9357171.1"/>
    <property type="molecule type" value="Genomic_DNA"/>
</dbReference>
<comment type="caution">
    <text evidence="2">The sequence shown here is derived from an EMBL/GenBank/DDBJ whole genome shotgun (WGS) entry which is preliminary data.</text>
</comment>
<dbReference type="PROSITE" id="PS51677">
    <property type="entry name" value="NODB"/>
    <property type="match status" value="1"/>
</dbReference>
<dbReference type="Gene3D" id="3.20.20.370">
    <property type="entry name" value="Glycoside hydrolase/deacetylase"/>
    <property type="match status" value="1"/>
</dbReference>
<evidence type="ECO:0000313" key="3">
    <source>
        <dbReference type="Proteomes" id="UP001302274"/>
    </source>
</evidence>